<comment type="caution">
    <text evidence="1">The sequence shown here is derived from an EMBL/GenBank/DDBJ whole genome shotgun (WGS) entry which is preliminary data.</text>
</comment>
<feature type="non-terminal residue" evidence="1">
    <location>
        <position position="139"/>
    </location>
</feature>
<evidence type="ECO:0000313" key="2">
    <source>
        <dbReference type="Proteomes" id="UP001153148"/>
    </source>
</evidence>
<gene>
    <name evidence="1" type="ORF">TPAB3V08_LOCUS10660</name>
</gene>
<dbReference type="EMBL" id="CAJPIN010028399">
    <property type="protein sequence ID" value="CAG2063713.1"/>
    <property type="molecule type" value="Genomic_DNA"/>
</dbReference>
<keyword evidence="2" id="KW-1185">Reference proteome</keyword>
<evidence type="ECO:0000313" key="1">
    <source>
        <dbReference type="EMBL" id="CAG2063713.1"/>
    </source>
</evidence>
<sequence>LGSGLSPEDHGSFQISQFQTLFQRGVAQWSRDRSPVPPECICEVVGLECGPLNLECFGKLYNRPIDLDEDYSKDEGIGNTFEEGESCKKLPSSLKKTINEVFMDSKCDKLVEVLVDLISNSDNLEWKNKQKRNTQVRTV</sequence>
<accession>A0ABN7PE42</accession>
<protein>
    <submittedName>
        <fullName evidence="1">Uncharacterized protein</fullName>
    </submittedName>
</protein>
<dbReference type="Proteomes" id="UP001153148">
    <property type="component" value="Unassembled WGS sequence"/>
</dbReference>
<organism evidence="1 2">
    <name type="scientific">Timema podura</name>
    <name type="common">Walking stick</name>
    <dbReference type="NCBI Taxonomy" id="61482"/>
    <lineage>
        <taxon>Eukaryota</taxon>
        <taxon>Metazoa</taxon>
        <taxon>Ecdysozoa</taxon>
        <taxon>Arthropoda</taxon>
        <taxon>Hexapoda</taxon>
        <taxon>Insecta</taxon>
        <taxon>Pterygota</taxon>
        <taxon>Neoptera</taxon>
        <taxon>Polyneoptera</taxon>
        <taxon>Phasmatodea</taxon>
        <taxon>Timematodea</taxon>
        <taxon>Timematoidea</taxon>
        <taxon>Timematidae</taxon>
        <taxon>Timema</taxon>
    </lineage>
</organism>
<name>A0ABN7PE42_TIMPD</name>
<proteinExistence type="predicted"/>
<reference evidence="1" key="1">
    <citation type="submission" date="2021-03" db="EMBL/GenBank/DDBJ databases">
        <authorList>
            <person name="Tran Van P."/>
        </authorList>
    </citation>
    <scope>NUCLEOTIDE SEQUENCE</scope>
</reference>
<feature type="non-terminal residue" evidence="1">
    <location>
        <position position="1"/>
    </location>
</feature>